<evidence type="ECO:0000256" key="4">
    <source>
        <dbReference type="RuleBase" id="RU004335"/>
    </source>
</evidence>
<evidence type="ECO:0000313" key="7">
    <source>
        <dbReference type="RefSeq" id="XP_016463894.2"/>
    </source>
</evidence>
<dbReference type="PaxDb" id="4097-A0A1S3ZHP2"/>
<dbReference type="AlphaFoldDB" id="A0A1S3ZHP2"/>
<evidence type="ECO:0000313" key="6">
    <source>
        <dbReference type="Proteomes" id="UP000790787"/>
    </source>
</evidence>
<dbReference type="Proteomes" id="UP000790787">
    <property type="component" value="Chromosome 18"/>
</dbReference>
<reference evidence="7" key="2">
    <citation type="submission" date="2025-08" db="UniProtKB">
        <authorList>
            <consortium name="RefSeq"/>
        </authorList>
    </citation>
    <scope>IDENTIFICATION</scope>
    <source>
        <tissue evidence="7">Leaf</tissue>
    </source>
</reference>
<evidence type="ECO:0000256" key="3">
    <source>
        <dbReference type="ARBA" id="ARBA00023295"/>
    </source>
</evidence>
<keyword evidence="2 5" id="KW-0378">Hydrolase</keyword>
<dbReference type="PROSITE" id="PS00587">
    <property type="entry name" value="GLYCOSYL_HYDROL_F17"/>
    <property type="match status" value="1"/>
</dbReference>
<evidence type="ECO:0000256" key="5">
    <source>
        <dbReference type="RuleBase" id="RU004336"/>
    </source>
</evidence>
<dbReference type="KEGG" id="nta:107786893"/>
<evidence type="ECO:0000256" key="2">
    <source>
        <dbReference type="ARBA" id="ARBA00022801"/>
    </source>
</evidence>
<comment type="similarity">
    <text evidence="1 4">Belongs to the glycosyl hydrolase 17 family.</text>
</comment>
<dbReference type="Gene3D" id="3.20.20.80">
    <property type="entry name" value="Glycosidases"/>
    <property type="match status" value="1"/>
</dbReference>
<dbReference type="Pfam" id="PF00332">
    <property type="entry name" value="Glyco_hydro_17"/>
    <property type="match status" value="1"/>
</dbReference>
<proteinExistence type="inferred from homology"/>
<dbReference type="SMR" id="A0A1S3ZHP2"/>
<sequence>MAILLLVALLPNLLILGVQSIGVCYGRNGNNLPSPQDVINLYKDNGITNLRIYDPNPEVLNALRGSNVEIILDIPNYNLQALTDPNAATNWVHTDIINYFPSVKIKYIAAGNEVSPGFPQTAQFAPFILPAMHNVQRALAAYGVQNQIKVSTVMYSGILTNTYPPWNAIFRDDLKGFIVPIVQFLAQNDSPLLANIYPYFAYRGDPAHVALPYALFTQPGADPGSGYHNLFDAMLDAQYYALEKADGNNIEIVVAESGWPSDGGFGASMENARTYYINLNNHVKLGGGTPHKPGKVIETYLFAMFDENLKEGDETEKHYGVFYPNKAKKYNINFHFLIIYIVYTLIKHNYTHIIHKLWIWVPAVPAWEKEFCLKNGEFTWENFLECKRYTYHFSKILEWNDSAAEEAFNYAKNRFNAEFHNLKFIDTNFEPNPNLYIDEIDWNNSENDSQLLLELELALKAAEEEEDDGINIPKHLRRNYDMPIEKIIPTGWNVVDFVECNVLTGLIVGDHSSCGEVFHKTDNSSIASVKLLSATLLLRLLGLVREIAQDFKADLRFQSSTVAALQEAAEAYLVGLFEDTNLCVIHAKKVTIIPKDIQLTRRIRGERA</sequence>
<dbReference type="GO" id="GO:0004553">
    <property type="term" value="F:hydrolase activity, hydrolyzing O-glycosyl compounds"/>
    <property type="evidence" value="ECO:0007669"/>
    <property type="project" value="InterPro"/>
</dbReference>
<keyword evidence="3 5" id="KW-0326">Glycosidase</keyword>
<keyword evidence="6" id="KW-1185">Reference proteome</keyword>
<dbReference type="GeneID" id="107786893"/>
<dbReference type="RefSeq" id="XP_016463894.1">
    <property type="nucleotide sequence ID" value="XM_016608408.1"/>
</dbReference>
<dbReference type="OrthoDB" id="941679at2759"/>
<evidence type="ECO:0000256" key="1">
    <source>
        <dbReference type="ARBA" id="ARBA00008773"/>
    </source>
</evidence>
<dbReference type="InterPro" id="IPR017853">
    <property type="entry name" value="GH"/>
</dbReference>
<organism evidence="6 7">
    <name type="scientific">Nicotiana tabacum</name>
    <name type="common">Common tobacco</name>
    <dbReference type="NCBI Taxonomy" id="4097"/>
    <lineage>
        <taxon>Eukaryota</taxon>
        <taxon>Viridiplantae</taxon>
        <taxon>Streptophyta</taxon>
        <taxon>Embryophyta</taxon>
        <taxon>Tracheophyta</taxon>
        <taxon>Spermatophyta</taxon>
        <taxon>Magnoliopsida</taxon>
        <taxon>eudicotyledons</taxon>
        <taxon>Gunneridae</taxon>
        <taxon>Pentapetalae</taxon>
        <taxon>asterids</taxon>
        <taxon>lamiids</taxon>
        <taxon>Solanales</taxon>
        <taxon>Solanaceae</taxon>
        <taxon>Nicotianoideae</taxon>
        <taxon>Nicotianeae</taxon>
        <taxon>Nicotiana</taxon>
    </lineage>
</organism>
<reference evidence="6" key="1">
    <citation type="journal article" date="2014" name="Nat. Commun.">
        <title>The tobacco genome sequence and its comparison with those of tomato and potato.</title>
        <authorList>
            <person name="Sierro N."/>
            <person name="Battey J.N."/>
            <person name="Ouadi S."/>
            <person name="Bakaher N."/>
            <person name="Bovet L."/>
            <person name="Willig A."/>
            <person name="Goepfert S."/>
            <person name="Peitsch M.C."/>
            <person name="Ivanov N.V."/>
        </authorList>
    </citation>
    <scope>NUCLEOTIDE SEQUENCE [LARGE SCALE GENOMIC DNA]</scope>
</reference>
<dbReference type="RefSeq" id="XP_016463894.2">
    <property type="nucleotide sequence ID" value="XM_016608408.2"/>
</dbReference>
<gene>
    <name evidence="7" type="primary">LOC107786893</name>
</gene>
<dbReference type="InterPro" id="IPR044965">
    <property type="entry name" value="Glyco_hydro_17_plant"/>
</dbReference>
<name>A0A1S3ZHP2_TOBAC</name>
<protein>
    <submittedName>
        <fullName evidence="7">Glucan endo-1,3-beta-glucosidase, acidic-like</fullName>
    </submittedName>
</protein>
<dbReference type="STRING" id="4097.A0A1S3ZHP2"/>
<accession>A0A1S3ZHP2</accession>
<dbReference type="InterPro" id="IPR000490">
    <property type="entry name" value="Glyco_hydro_17"/>
</dbReference>
<dbReference type="GO" id="GO:0005975">
    <property type="term" value="P:carbohydrate metabolic process"/>
    <property type="evidence" value="ECO:0007669"/>
    <property type="project" value="InterPro"/>
</dbReference>
<dbReference type="SUPFAM" id="SSF51445">
    <property type="entry name" value="(Trans)glycosidases"/>
    <property type="match status" value="1"/>
</dbReference>
<dbReference type="PANTHER" id="PTHR32227">
    <property type="entry name" value="GLUCAN ENDO-1,3-BETA-GLUCOSIDASE BG1-RELATED-RELATED"/>
    <property type="match status" value="1"/>
</dbReference>
<dbReference type="FunFam" id="3.20.20.80:FF:000010">
    <property type="entry name" value="glucan endo-1,3-beta-glucosidase, basic"/>
    <property type="match status" value="1"/>
</dbReference>